<name>A0A812GA67_9DINO</name>
<gene>
    <name evidence="2" type="ORF">SNAT2548_LOCUS304</name>
</gene>
<reference evidence="2" key="1">
    <citation type="submission" date="2021-02" db="EMBL/GenBank/DDBJ databases">
        <authorList>
            <person name="Dougan E. K."/>
            <person name="Rhodes N."/>
            <person name="Thang M."/>
            <person name="Chan C."/>
        </authorList>
    </citation>
    <scope>NUCLEOTIDE SEQUENCE</scope>
</reference>
<evidence type="ECO:0000313" key="3">
    <source>
        <dbReference type="Proteomes" id="UP000604046"/>
    </source>
</evidence>
<feature type="compositionally biased region" description="Polar residues" evidence="1">
    <location>
        <begin position="35"/>
        <end position="47"/>
    </location>
</feature>
<accession>A0A812GA67</accession>
<sequence length="388" mass="43478">MIVTDTCSNYKLALRNRSLQLRQATRTILLNSNVSPTPKMQRSWANKRTSKGPQVEDNTTLRDKRTGTFTHTRSYRVQDRFLHLNGQWAYEPQVVALLHNGTPTSRALPTGLDESTKSLSICLTSDGRIRPVSHQESPGVFESLFQSGDGGGHSAASAPLPDRPTVKEVLAAGHQLLDLRVPGTNLEEQLTLLGGGKKLLLRAFSEDTPAAEPIVRRCNGWGEVLEHVLGVLKTGAESVNLVLGYEMLQLKYDKMDVVNEAEHRKKLWIITHYAWGPVRYFRLWPEPDTLQPYLDSMVDPRNARKVQESILRQLRRANALPQEVERFIESTGGEGSDKVFPVEVWSPRAKAYITPSVLGGRDATSDLDILDRQQPSFTESVETAMRKF</sequence>
<organism evidence="2 3">
    <name type="scientific">Symbiodinium natans</name>
    <dbReference type="NCBI Taxonomy" id="878477"/>
    <lineage>
        <taxon>Eukaryota</taxon>
        <taxon>Sar</taxon>
        <taxon>Alveolata</taxon>
        <taxon>Dinophyceae</taxon>
        <taxon>Suessiales</taxon>
        <taxon>Symbiodiniaceae</taxon>
        <taxon>Symbiodinium</taxon>
    </lineage>
</organism>
<evidence type="ECO:0000313" key="2">
    <source>
        <dbReference type="EMBL" id="CAE6916679.1"/>
    </source>
</evidence>
<comment type="caution">
    <text evidence="2">The sequence shown here is derived from an EMBL/GenBank/DDBJ whole genome shotgun (WGS) entry which is preliminary data.</text>
</comment>
<dbReference type="AlphaFoldDB" id="A0A812GA67"/>
<dbReference type="Proteomes" id="UP000604046">
    <property type="component" value="Unassembled WGS sequence"/>
</dbReference>
<proteinExistence type="predicted"/>
<feature type="region of interest" description="Disordered" evidence="1">
    <location>
        <begin position="35"/>
        <end position="56"/>
    </location>
</feature>
<keyword evidence="3" id="KW-1185">Reference proteome</keyword>
<evidence type="ECO:0000256" key="1">
    <source>
        <dbReference type="SAM" id="MobiDB-lite"/>
    </source>
</evidence>
<protein>
    <submittedName>
        <fullName evidence="2">Uncharacterized protein</fullName>
    </submittedName>
</protein>
<dbReference type="OrthoDB" id="10525924at2759"/>
<dbReference type="EMBL" id="CAJNDS010000014">
    <property type="protein sequence ID" value="CAE6916679.1"/>
    <property type="molecule type" value="Genomic_DNA"/>
</dbReference>